<comment type="similarity">
    <text evidence="17">Belongs to the major facilitator superfamily. DHA1 family. Polyamines/proton antiporter (TC 2.A.1.2.16) subfamily.</text>
</comment>
<dbReference type="PROSITE" id="PS51194">
    <property type="entry name" value="HELICASE_CTER"/>
    <property type="match status" value="1"/>
</dbReference>
<keyword evidence="12" id="KW-0862">Zinc</keyword>
<feature type="transmembrane region" description="Helical" evidence="20">
    <location>
        <begin position="221"/>
        <end position="246"/>
    </location>
</feature>
<reference evidence="25 26" key="1">
    <citation type="submission" date="2014-06" db="EMBL/GenBank/DDBJ databases">
        <title>The Genome of the Aflatoxigenic Filamentous Fungus Aspergillus nomius.</title>
        <authorList>
            <person name="Moore M.G."/>
            <person name="Shannon B.M."/>
            <person name="Brian M.M."/>
        </authorList>
    </citation>
    <scope>NUCLEOTIDE SEQUENCE [LARGE SCALE GENOMIC DNA]</scope>
    <source>
        <strain evidence="25 26">NRRL 13137</strain>
    </source>
</reference>
<evidence type="ECO:0000259" key="21">
    <source>
        <dbReference type="PROSITE" id="PS50089"/>
    </source>
</evidence>
<dbReference type="SMART" id="SM00184">
    <property type="entry name" value="RING"/>
    <property type="match status" value="1"/>
</dbReference>
<keyword evidence="7" id="KW-0479">Metal-binding</keyword>
<comment type="similarity">
    <text evidence="3">Belongs to the SNF2/RAD54 helicase family.</text>
</comment>
<dbReference type="GO" id="GO:0004386">
    <property type="term" value="F:helicase activity"/>
    <property type="evidence" value="ECO:0007669"/>
    <property type="project" value="UniProtKB-KW"/>
</dbReference>
<dbReference type="CDD" id="cd18008">
    <property type="entry name" value="DEXDc_SHPRH-like"/>
    <property type="match status" value="1"/>
</dbReference>
<dbReference type="Pfam" id="PF08797">
    <property type="entry name" value="HIRAN"/>
    <property type="match status" value="1"/>
</dbReference>
<keyword evidence="13" id="KW-0067">ATP-binding</keyword>
<proteinExistence type="inferred from homology"/>
<feature type="transmembrane region" description="Helical" evidence="20">
    <location>
        <begin position="402"/>
        <end position="423"/>
    </location>
</feature>
<dbReference type="Pfam" id="PF00271">
    <property type="entry name" value="Helicase_C"/>
    <property type="match status" value="1"/>
</dbReference>
<dbReference type="RefSeq" id="XP_015403435.1">
    <property type="nucleotide sequence ID" value="XM_015554954.1"/>
</dbReference>
<feature type="domain" description="Major facilitator superfamily (MFS) profile" evidence="22">
    <location>
        <begin position="67"/>
        <end position="499"/>
    </location>
</feature>
<dbReference type="GeneID" id="26811502"/>
<feature type="transmembrane region" description="Helical" evidence="20">
    <location>
        <begin position="133"/>
        <end position="152"/>
    </location>
</feature>
<dbReference type="InterPro" id="IPR020846">
    <property type="entry name" value="MFS_dom"/>
</dbReference>
<evidence type="ECO:0000256" key="11">
    <source>
        <dbReference type="ARBA" id="ARBA00022806"/>
    </source>
</evidence>
<keyword evidence="15 20" id="KW-0472">Membrane</keyword>
<evidence type="ECO:0000256" key="5">
    <source>
        <dbReference type="ARBA" id="ARBA00022475"/>
    </source>
</evidence>
<dbReference type="Pfam" id="PF00097">
    <property type="entry name" value="zf-C3HC4"/>
    <property type="match status" value="1"/>
</dbReference>
<feature type="compositionally biased region" description="Basic and acidic residues" evidence="19">
    <location>
        <begin position="526"/>
        <end position="542"/>
    </location>
</feature>
<dbReference type="Gene3D" id="3.30.70.2330">
    <property type="match status" value="1"/>
</dbReference>
<dbReference type="SMART" id="SM00910">
    <property type="entry name" value="HIRAN"/>
    <property type="match status" value="1"/>
</dbReference>
<dbReference type="Gene3D" id="1.20.1250.20">
    <property type="entry name" value="MFS general substrate transporter like domains"/>
    <property type="match status" value="1"/>
</dbReference>
<dbReference type="PROSITE" id="PS51192">
    <property type="entry name" value="HELICASE_ATP_BIND_1"/>
    <property type="match status" value="1"/>
</dbReference>
<dbReference type="CDD" id="cd17323">
    <property type="entry name" value="MFS_Tpo1_MDR_like"/>
    <property type="match status" value="1"/>
</dbReference>
<feature type="transmembrane region" description="Helical" evidence="20">
    <location>
        <begin position="158"/>
        <end position="180"/>
    </location>
</feature>
<dbReference type="InterPro" id="IPR001841">
    <property type="entry name" value="Znf_RING"/>
</dbReference>
<dbReference type="GO" id="GO:0006281">
    <property type="term" value="P:DNA repair"/>
    <property type="evidence" value="ECO:0007669"/>
    <property type="project" value="TreeGrafter"/>
</dbReference>
<evidence type="ECO:0000259" key="22">
    <source>
        <dbReference type="PROSITE" id="PS50850"/>
    </source>
</evidence>
<feature type="transmembrane region" description="Helical" evidence="20">
    <location>
        <begin position="470"/>
        <end position="490"/>
    </location>
</feature>
<evidence type="ECO:0000313" key="26">
    <source>
        <dbReference type="Proteomes" id="UP000037505"/>
    </source>
</evidence>
<dbReference type="GO" id="GO:0008094">
    <property type="term" value="F:ATP-dependent activity, acting on DNA"/>
    <property type="evidence" value="ECO:0007669"/>
    <property type="project" value="TreeGrafter"/>
</dbReference>
<feature type="domain" description="Helicase C-terminal" evidence="24">
    <location>
        <begin position="1337"/>
        <end position="1505"/>
    </location>
</feature>
<keyword evidence="6 20" id="KW-0812">Transmembrane</keyword>
<comment type="caution">
    <text evidence="25">The sequence shown here is derived from an EMBL/GenBank/DDBJ whole genome shotgun (WGS) entry which is preliminary data.</text>
</comment>
<dbReference type="PANTHER" id="PTHR45626">
    <property type="entry name" value="TRANSCRIPTION TERMINATION FACTOR 2-RELATED"/>
    <property type="match status" value="1"/>
</dbReference>
<dbReference type="PROSITE" id="PS50850">
    <property type="entry name" value="MFS"/>
    <property type="match status" value="1"/>
</dbReference>
<evidence type="ECO:0000259" key="24">
    <source>
        <dbReference type="PROSITE" id="PS51194"/>
    </source>
</evidence>
<evidence type="ECO:0000256" key="16">
    <source>
        <dbReference type="ARBA" id="ARBA00023242"/>
    </source>
</evidence>
<organism evidence="25 26">
    <name type="scientific">Aspergillus nomiae NRRL (strain ATCC 15546 / NRRL 13137 / CBS 260.88 / M93)</name>
    <dbReference type="NCBI Taxonomy" id="1509407"/>
    <lineage>
        <taxon>Eukaryota</taxon>
        <taxon>Fungi</taxon>
        <taxon>Dikarya</taxon>
        <taxon>Ascomycota</taxon>
        <taxon>Pezizomycotina</taxon>
        <taxon>Eurotiomycetes</taxon>
        <taxon>Eurotiomycetidae</taxon>
        <taxon>Eurotiales</taxon>
        <taxon>Aspergillaceae</taxon>
        <taxon>Aspergillus</taxon>
        <taxon>Aspergillus subgen. Circumdati</taxon>
    </lineage>
</organism>
<evidence type="ECO:0000256" key="6">
    <source>
        <dbReference type="ARBA" id="ARBA00022692"/>
    </source>
</evidence>
<feature type="transmembrane region" description="Helical" evidence="20">
    <location>
        <begin position="192"/>
        <end position="215"/>
    </location>
</feature>
<dbReference type="Pfam" id="PF07690">
    <property type="entry name" value="MFS_1"/>
    <property type="match status" value="1"/>
</dbReference>
<dbReference type="PROSITE" id="PS00518">
    <property type="entry name" value="ZF_RING_1"/>
    <property type="match status" value="1"/>
</dbReference>
<dbReference type="Gene3D" id="3.30.40.10">
    <property type="entry name" value="Zinc/RING finger domain, C3HC4 (zinc finger)"/>
    <property type="match status" value="1"/>
</dbReference>
<feature type="transmembrane region" description="Helical" evidence="20">
    <location>
        <begin position="102"/>
        <end position="121"/>
    </location>
</feature>
<evidence type="ECO:0000256" key="2">
    <source>
        <dbReference type="ARBA" id="ARBA00004651"/>
    </source>
</evidence>
<dbReference type="SUPFAM" id="SSF103473">
    <property type="entry name" value="MFS general substrate transporter"/>
    <property type="match status" value="1"/>
</dbReference>
<dbReference type="InterPro" id="IPR013083">
    <property type="entry name" value="Znf_RING/FYVE/PHD"/>
</dbReference>
<dbReference type="SMART" id="SM00490">
    <property type="entry name" value="HELICc"/>
    <property type="match status" value="1"/>
</dbReference>
<name>A0A0L1ISQ2_ASPN3</name>
<feature type="transmembrane region" description="Helical" evidence="20">
    <location>
        <begin position="435"/>
        <end position="458"/>
    </location>
</feature>
<evidence type="ECO:0000313" key="25">
    <source>
        <dbReference type="EMBL" id="KNG82512.1"/>
    </source>
</evidence>
<dbReference type="InterPro" id="IPR000330">
    <property type="entry name" value="SNF2_N"/>
</dbReference>
<evidence type="ECO:0000256" key="12">
    <source>
        <dbReference type="ARBA" id="ARBA00022833"/>
    </source>
</evidence>
<keyword evidence="11" id="KW-0347">Helicase</keyword>
<feature type="transmembrane region" description="Helical" evidence="20">
    <location>
        <begin position="376"/>
        <end position="396"/>
    </location>
</feature>
<evidence type="ECO:0000256" key="7">
    <source>
        <dbReference type="ARBA" id="ARBA00022723"/>
    </source>
</evidence>
<feature type="domain" description="RING-type" evidence="21">
    <location>
        <begin position="1266"/>
        <end position="1304"/>
    </location>
</feature>
<feature type="region of interest" description="Disordered" evidence="19">
    <location>
        <begin position="520"/>
        <end position="593"/>
    </location>
</feature>
<dbReference type="GO" id="GO:0003676">
    <property type="term" value="F:nucleic acid binding"/>
    <property type="evidence" value="ECO:0007669"/>
    <property type="project" value="InterPro"/>
</dbReference>
<evidence type="ECO:0000256" key="15">
    <source>
        <dbReference type="ARBA" id="ARBA00023136"/>
    </source>
</evidence>
<evidence type="ECO:0000256" key="18">
    <source>
        <dbReference type="PROSITE-ProRule" id="PRU00175"/>
    </source>
</evidence>
<feature type="transmembrane region" description="Helical" evidence="20">
    <location>
        <begin position="298"/>
        <end position="324"/>
    </location>
</feature>
<keyword evidence="16" id="KW-0539">Nucleus</keyword>
<keyword evidence="10" id="KW-0378">Hydrolase</keyword>
<dbReference type="GO" id="GO:0005634">
    <property type="term" value="C:nucleus"/>
    <property type="evidence" value="ECO:0007669"/>
    <property type="project" value="UniProtKB-SubCell"/>
</dbReference>
<dbReference type="InterPro" id="IPR049730">
    <property type="entry name" value="SNF2/RAD54-like_C"/>
</dbReference>
<dbReference type="InterPro" id="IPR027417">
    <property type="entry name" value="P-loop_NTPase"/>
</dbReference>
<accession>A0A0L1ISQ2</accession>
<dbReference type="InterPro" id="IPR014905">
    <property type="entry name" value="HIRAN"/>
</dbReference>
<evidence type="ECO:0000256" key="19">
    <source>
        <dbReference type="SAM" id="MobiDB-lite"/>
    </source>
</evidence>
<keyword evidence="14 20" id="KW-1133">Transmembrane helix</keyword>
<dbReference type="CDD" id="cd16509">
    <property type="entry name" value="RING-HC_HLTF"/>
    <property type="match status" value="1"/>
</dbReference>
<dbReference type="InterPro" id="IPR018957">
    <property type="entry name" value="Znf_C3HC4_RING-type"/>
</dbReference>
<feature type="compositionally biased region" description="Basic and acidic residues" evidence="19">
    <location>
        <begin position="786"/>
        <end position="810"/>
    </location>
</feature>
<evidence type="ECO:0000256" key="9">
    <source>
        <dbReference type="ARBA" id="ARBA00022771"/>
    </source>
</evidence>
<comment type="subcellular location">
    <subcellularLocation>
        <location evidence="2">Cell membrane</location>
        <topology evidence="2">Multi-pass membrane protein</topology>
    </subcellularLocation>
    <subcellularLocation>
        <location evidence="1">Nucleus</location>
    </subcellularLocation>
</comment>
<dbReference type="InterPro" id="IPR017907">
    <property type="entry name" value="Znf_RING_CS"/>
</dbReference>
<evidence type="ECO:0000256" key="8">
    <source>
        <dbReference type="ARBA" id="ARBA00022741"/>
    </source>
</evidence>
<sequence>MADKGEPVKPTRIPHWRLIIDQAILTQEVIDHPYAGSGTEDEPFLVTWLPNDPRNPMNFPDSRKWFYTVTVALATLAVSLVSSAYTGGVDQIMEQFHCGSEVATLGVSLFVVGFAIGPLLWAPMSELYGRQYLFIGSYCGLTVFNAACAGSKNIWSLIIFRFFAGSFGSSPLTNAGGVIADMFPASQRGIAMSVFAAAPFLGPVLGPIIGGFLGMKAGWKWVMGFLAIFSGVLWIAGSVCVPETYAPVLLQRRAAKLSKVTGKVYQSKIEADQGKKTPKEAFQIALSRPWILLFREPIVLLLSIYMAIIYGTLYMMFAAFPIVYQGQRGWNQGVSGLAFLGIMVGMIVAVAYTLWDNKRYVNTQARHNGFAPPEARLPPCLIASVVIPIGLFWFAWTNYPSIHFMASIAAGAPFGFGMVLVFLSLMNYLIDAYTIFAASVLAANSVLRSIFGAVFPLFTSYMYNDLGVHWASSIPAFLALACVPFPFLFYKYGPAIRTRCKYAAQSDAFMRKLMEQTTNVPEETDVEKKYENSATEGSKEVDDALSEPTPASSQLDDLPSVKYDRRKSIASQASRRSEGVNSQTVYDANPYDIDRVNTRESFNDDTNQHSTPKIPRVSHGQRFGEAALFVPLSQSSQAAADDEEDDAQAADVIPGSQAADDPAAANSMLYGNLNTKIVGVRYYRGHATYGEHVILRRQPENQYDSNAIRVDNVMGAQIGHIPRNMAAKLAKYMDTRSLIIDGMLTGHIGAYDCPIALSLFGTSDPARRQELKSKMEQDRLPLSQFKQKEREERQQQKEREKARKEAEKRARALAKGKGQQWEAANNSMFSNLYAGDGSIEGGESLEELIGQSSTFNPRDIGQVAENFGLSEADLAKMPMADRPAALSTELLPYQRQGLAWMLEKENPTLPAAGSEDVVQLWKRKDNRFTNIATNFSTSIAPPLASGGILADDMGLGKTIQIISLILANSAPRTPDSSKTTLIVAPVGVMSNWKNQIQDHTHSESAPRVLVYHGTGKKEAANLDQYDVVVTSYGALAMEYNPTAKVPPKKGIFSVHWRRIVLDEGHTIRNPRSKGALAACNLRADSRWTLTGTPIVNSLKDLYSQIRFLRLSGGLEDMTVFTSVLIRPLMSEDPNARLLLQALMSTICLRRRKDMEFVNLRLPPLTSRVLRIKFHTHEQEKYDMFQSEARGMLLDFKSKDKSSTTYSHLLEVILRLRQVCNHWALCKDRVEKLAQLLEENKVVPLTPENIKALQDMLRIQIESQETCPICLDTLDQPVITACAHAFCKGCIEQVIERQHKCPMCRAEINDTSTLVAPAVEMGESTETVVADPDNPSSKIEALIKILTAQGQASNTKTVVFSQWTSFLNLIEPHLNRYGIGFARIDGKMSSLARDNSTYRFSHDPNCKVLLASLSVCSVGLNLVAANQAILADSWWAPAIEDQAVDRVYRLGQTRETTVWRLVMEDSIEDRVLAIQETKRKLMLAAFRETAKKKKVDDRATRVADLEKLLT</sequence>
<keyword evidence="9 18" id="KW-0863">Zinc-finger</keyword>
<dbReference type="PANTHER" id="PTHR45626:SF11">
    <property type="entry name" value="FAMILY HELICASE, PUTATIVE (AFU_ORTHOLOGUE AFUA_5G06590)-RELATED"/>
    <property type="match status" value="1"/>
</dbReference>
<evidence type="ECO:0000256" key="20">
    <source>
        <dbReference type="SAM" id="Phobius"/>
    </source>
</evidence>
<dbReference type="OrthoDB" id="448448at2759"/>
<dbReference type="InterPro" id="IPR036259">
    <property type="entry name" value="MFS_trans_sf"/>
</dbReference>
<dbReference type="Pfam" id="PF00176">
    <property type="entry name" value="SNF2-rel_dom"/>
    <property type="match status" value="1"/>
</dbReference>
<dbReference type="InterPro" id="IPR050628">
    <property type="entry name" value="SNF2_RAD54_helicase_TF"/>
</dbReference>
<evidence type="ECO:0000256" key="3">
    <source>
        <dbReference type="ARBA" id="ARBA00007025"/>
    </source>
</evidence>
<dbReference type="STRING" id="1509407.A0A0L1ISQ2"/>
<evidence type="ECO:0000256" key="14">
    <source>
        <dbReference type="ARBA" id="ARBA00022989"/>
    </source>
</evidence>
<evidence type="ECO:0000256" key="10">
    <source>
        <dbReference type="ARBA" id="ARBA00022801"/>
    </source>
</evidence>
<feature type="region of interest" description="Disordered" evidence="19">
    <location>
        <begin position="772"/>
        <end position="822"/>
    </location>
</feature>
<dbReference type="EMBL" id="JNOM01000339">
    <property type="protein sequence ID" value="KNG82512.1"/>
    <property type="molecule type" value="Genomic_DNA"/>
</dbReference>
<dbReference type="CDD" id="cd18793">
    <property type="entry name" value="SF2_C_SNF"/>
    <property type="match status" value="1"/>
</dbReference>
<dbReference type="GO" id="GO:0005524">
    <property type="term" value="F:ATP binding"/>
    <property type="evidence" value="ECO:0007669"/>
    <property type="project" value="UniProtKB-KW"/>
</dbReference>
<evidence type="ECO:0000256" key="13">
    <source>
        <dbReference type="ARBA" id="ARBA00022840"/>
    </source>
</evidence>
<dbReference type="SMART" id="SM00487">
    <property type="entry name" value="DEXDc"/>
    <property type="match status" value="1"/>
</dbReference>
<dbReference type="InterPro" id="IPR038718">
    <property type="entry name" value="SNF2-like_sf"/>
</dbReference>
<evidence type="ECO:0000256" key="4">
    <source>
        <dbReference type="ARBA" id="ARBA00022448"/>
    </source>
</evidence>
<dbReference type="FunFam" id="1.20.1250.20:FF:000266">
    <property type="entry name" value="MFS multidrug transporter, putative"/>
    <property type="match status" value="1"/>
</dbReference>
<feature type="transmembrane region" description="Helical" evidence="20">
    <location>
        <begin position="336"/>
        <end position="355"/>
    </location>
</feature>
<dbReference type="Proteomes" id="UP000037505">
    <property type="component" value="Unassembled WGS sequence"/>
</dbReference>
<dbReference type="Gene3D" id="3.40.50.300">
    <property type="entry name" value="P-loop containing nucleotide triphosphate hydrolases"/>
    <property type="match status" value="1"/>
</dbReference>
<dbReference type="GO" id="GO:0005886">
    <property type="term" value="C:plasma membrane"/>
    <property type="evidence" value="ECO:0007669"/>
    <property type="project" value="UniProtKB-SubCell"/>
</dbReference>
<dbReference type="InterPro" id="IPR014001">
    <property type="entry name" value="Helicase_ATP-bd"/>
</dbReference>
<dbReference type="GO" id="GO:0008270">
    <property type="term" value="F:zinc ion binding"/>
    <property type="evidence" value="ECO:0007669"/>
    <property type="project" value="UniProtKB-KW"/>
</dbReference>
<gene>
    <name evidence="25" type="ORF">ANOM_009698</name>
</gene>
<evidence type="ECO:0000259" key="23">
    <source>
        <dbReference type="PROSITE" id="PS51192"/>
    </source>
</evidence>
<protein>
    <recommendedName>
        <fullName evidence="27">SNF2 family helicase</fullName>
    </recommendedName>
</protein>
<evidence type="ECO:0000256" key="17">
    <source>
        <dbReference type="ARBA" id="ARBA00038459"/>
    </source>
</evidence>
<keyword evidence="8" id="KW-0547">Nucleotide-binding</keyword>
<dbReference type="GO" id="GO:0016818">
    <property type="term" value="F:hydrolase activity, acting on acid anhydrides, in phosphorus-containing anhydrides"/>
    <property type="evidence" value="ECO:0007669"/>
    <property type="project" value="InterPro"/>
</dbReference>
<keyword evidence="26" id="KW-1185">Reference proteome</keyword>
<dbReference type="SUPFAM" id="SSF57850">
    <property type="entry name" value="RING/U-box"/>
    <property type="match status" value="1"/>
</dbReference>
<keyword evidence="5" id="KW-1003">Cell membrane</keyword>
<dbReference type="GO" id="GO:0022857">
    <property type="term" value="F:transmembrane transporter activity"/>
    <property type="evidence" value="ECO:0007669"/>
    <property type="project" value="InterPro"/>
</dbReference>
<dbReference type="InterPro" id="IPR011701">
    <property type="entry name" value="MFS"/>
</dbReference>
<dbReference type="InterPro" id="IPR001650">
    <property type="entry name" value="Helicase_C-like"/>
</dbReference>
<feature type="domain" description="Helicase ATP-binding" evidence="23">
    <location>
        <begin position="938"/>
        <end position="1111"/>
    </location>
</feature>
<keyword evidence="4" id="KW-0813">Transport</keyword>
<feature type="transmembrane region" description="Helical" evidence="20">
    <location>
        <begin position="65"/>
        <end position="82"/>
    </location>
</feature>
<evidence type="ECO:0008006" key="27">
    <source>
        <dbReference type="Google" id="ProtNLM"/>
    </source>
</evidence>
<feature type="compositionally biased region" description="Polar residues" evidence="19">
    <location>
        <begin position="569"/>
        <end position="586"/>
    </location>
</feature>
<dbReference type="PROSITE" id="PS50089">
    <property type="entry name" value="ZF_RING_2"/>
    <property type="match status" value="1"/>
</dbReference>
<dbReference type="Gene3D" id="3.40.50.10810">
    <property type="entry name" value="Tandem AAA-ATPase domain"/>
    <property type="match status" value="1"/>
</dbReference>
<evidence type="ECO:0000256" key="1">
    <source>
        <dbReference type="ARBA" id="ARBA00004123"/>
    </source>
</evidence>
<dbReference type="SUPFAM" id="SSF52540">
    <property type="entry name" value="P-loop containing nucleoside triphosphate hydrolases"/>
    <property type="match status" value="2"/>
</dbReference>